<accession>A0A6G1J260</accession>
<keyword evidence="2" id="KW-1185">Reference proteome</keyword>
<gene>
    <name evidence="1" type="ORF">K458DRAFT_388756</name>
</gene>
<sequence length="241" mass="27728">MAVTKTYYEEYRRALGAEACFICQQHLPAAQVNNDPSLPMAGKTGYRSLFGTLGETTQLPIIECFDSKAQVLFEWLMLSHMQCQFALIILGDILKQEFLEDAASTVAKIGEIYFIPKHLLCTRHFAYRVKMKFRGQYALGFTDRQLGWRYLVRPWPEYYNKCINVSEEIDTSPLGKYTELSVDRNQGDMYRKYLAMFPKSNPLDEAHSCLNIPTPLSEGEHYQLLLAYHAKVHYDGGIISR</sequence>
<dbReference type="EMBL" id="MU005581">
    <property type="protein sequence ID" value="KAF2684290.1"/>
    <property type="molecule type" value="Genomic_DNA"/>
</dbReference>
<reference evidence="1" key="1">
    <citation type="journal article" date="2020" name="Stud. Mycol.">
        <title>101 Dothideomycetes genomes: a test case for predicting lifestyles and emergence of pathogens.</title>
        <authorList>
            <person name="Haridas S."/>
            <person name="Albert R."/>
            <person name="Binder M."/>
            <person name="Bloem J."/>
            <person name="Labutti K."/>
            <person name="Salamov A."/>
            <person name="Andreopoulos B."/>
            <person name="Baker S."/>
            <person name="Barry K."/>
            <person name="Bills G."/>
            <person name="Bluhm B."/>
            <person name="Cannon C."/>
            <person name="Castanera R."/>
            <person name="Culley D."/>
            <person name="Daum C."/>
            <person name="Ezra D."/>
            <person name="Gonzalez J."/>
            <person name="Henrissat B."/>
            <person name="Kuo A."/>
            <person name="Liang C."/>
            <person name="Lipzen A."/>
            <person name="Lutzoni F."/>
            <person name="Magnuson J."/>
            <person name="Mondo S."/>
            <person name="Nolan M."/>
            <person name="Ohm R."/>
            <person name="Pangilinan J."/>
            <person name="Park H.-J."/>
            <person name="Ramirez L."/>
            <person name="Alfaro M."/>
            <person name="Sun H."/>
            <person name="Tritt A."/>
            <person name="Yoshinaga Y."/>
            <person name="Zwiers L.-H."/>
            <person name="Turgeon B."/>
            <person name="Goodwin S."/>
            <person name="Spatafora J."/>
            <person name="Crous P."/>
            <person name="Grigoriev I."/>
        </authorList>
    </citation>
    <scope>NUCLEOTIDE SEQUENCE</scope>
    <source>
        <strain evidence="1">CBS 122367</strain>
    </source>
</reference>
<evidence type="ECO:0000313" key="2">
    <source>
        <dbReference type="Proteomes" id="UP000799291"/>
    </source>
</evidence>
<organism evidence="1 2">
    <name type="scientific">Lentithecium fluviatile CBS 122367</name>
    <dbReference type="NCBI Taxonomy" id="1168545"/>
    <lineage>
        <taxon>Eukaryota</taxon>
        <taxon>Fungi</taxon>
        <taxon>Dikarya</taxon>
        <taxon>Ascomycota</taxon>
        <taxon>Pezizomycotina</taxon>
        <taxon>Dothideomycetes</taxon>
        <taxon>Pleosporomycetidae</taxon>
        <taxon>Pleosporales</taxon>
        <taxon>Massarineae</taxon>
        <taxon>Lentitheciaceae</taxon>
        <taxon>Lentithecium</taxon>
    </lineage>
</organism>
<evidence type="ECO:0000313" key="1">
    <source>
        <dbReference type="EMBL" id="KAF2684290.1"/>
    </source>
</evidence>
<dbReference type="OrthoDB" id="3799276at2759"/>
<protein>
    <submittedName>
        <fullName evidence="1">Uncharacterized protein</fullName>
    </submittedName>
</protein>
<dbReference type="Proteomes" id="UP000799291">
    <property type="component" value="Unassembled WGS sequence"/>
</dbReference>
<dbReference type="AlphaFoldDB" id="A0A6G1J260"/>
<name>A0A6G1J260_9PLEO</name>
<proteinExistence type="predicted"/>